<keyword evidence="5 6" id="KW-0472">Membrane</keyword>
<reference evidence="7 8" key="1">
    <citation type="submission" date="2019-03" db="EMBL/GenBank/DDBJ databases">
        <title>Genomic Encyclopedia of Type Strains, Phase IV (KMG-IV): sequencing the most valuable type-strain genomes for metagenomic binning, comparative biology and taxonomic classification.</title>
        <authorList>
            <person name="Goeker M."/>
        </authorList>
    </citation>
    <scope>NUCLEOTIDE SEQUENCE [LARGE SCALE GENOMIC DNA]</scope>
    <source>
        <strain evidence="7 8">DSM 24179</strain>
    </source>
</reference>
<dbReference type="EMBL" id="SLWK01000008">
    <property type="protein sequence ID" value="TCO07470.1"/>
    <property type="molecule type" value="Genomic_DNA"/>
</dbReference>
<comment type="caution">
    <text evidence="7">The sequence shown here is derived from an EMBL/GenBank/DDBJ whole genome shotgun (WGS) entry which is preliminary data.</text>
</comment>
<keyword evidence="4 6" id="KW-1133">Transmembrane helix</keyword>
<dbReference type="AlphaFoldDB" id="A0A4R2GJE9"/>
<dbReference type="PANTHER" id="PTHR33931">
    <property type="entry name" value="HOLIN-LIKE PROTEIN CIDA-RELATED"/>
    <property type="match status" value="1"/>
</dbReference>
<evidence type="ECO:0000256" key="4">
    <source>
        <dbReference type="ARBA" id="ARBA00022989"/>
    </source>
</evidence>
<dbReference type="Pfam" id="PF03788">
    <property type="entry name" value="LrgA"/>
    <property type="match status" value="1"/>
</dbReference>
<dbReference type="RefSeq" id="WP_132434168.1">
    <property type="nucleotide sequence ID" value="NZ_SLWK01000008.1"/>
</dbReference>
<protein>
    <submittedName>
        <fullName evidence="7">Holin-like protein</fullName>
    </submittedName>
</protein>
<dbReference type="OrthoDB" id="3176438at2"/>
<feature type="transmembrane region" description="Helical" evidence="6">
    <location>
        <begin position="60"/>
        <end position="78"/>
    </location>
</feature>
<dbReference type="Proteomes" id="UP000295221">
    <property type="component" value="Unassembled WGS sequence"/>
</dbReference>
<comment type="subcellular location">
    <subcellularLocation>
        <location evidence="1">Cell membrane</location>
        <topology evidence="1">Multi-pass membrane protein</topology>
    </subcellularLocation>
</comment>
<evidence type="ECO:0000256" key="2">
    <source>
        <dbReference type="ARBA" id="ARBA00022475"/>
    </source>
</evidence>
<evidence type="ECO:0000256" key="3">
    <source>
        <dbReference type="ARBA" id="ARBA00022692"/>
    </source>
</evidence>
<keyword evidence="3 6" id="KW-0812">Transmembrane</keyword>
<dbReference type="InterPro" id="IPR005538">
    <property type="entry name" value="LrgA/CidA"/>
</dbReference>
<evidence type="ECO:0000256" key="1">
    <source>
        <dbReference type="ARBA" id="ARBA00004651"/>
    </source>
</evidence>
<name>A0A4R2GJE9_9BACT</name>
<feature type="transmembrane region" description="Helical" evidence="6">
    <location>
        <begin position="6"/>
        <end position="39"/>
    </location>
</feature>
<accession>A0A4R2GJE9</accession>
<sequence>MYGIFIIFLFYAIGILISKLFGEIIPGSVIGMVLLFVALMTRIVNTEKVKPVACFITRHMALFFVPVGAGLMVTAHYFKGATLAIVTASAVSTVLVMITVGLIQQFMEKKND</sequence>
<organism evidence="7 8">
    <name type="scientific">Natronoflexus pectinivorans</name>
    <dbReference type="NCBI Taxonomy" id="682526"/>
    <lineage>
        <taxon>Bacteria</taxon>
        <taxon>Pseudomonadati</taxon>
        <taxon>Bacteroidota</taxon>
        <taxon>Bacteroidia</taxon>
        <taxon>Marinilabiliales</taxon>
        <taxon>Marinilabiliaceae</taxon>
        <taxon>Natronoflexus</taxon>
    </lineage>
</organism>
<evidence type="ECO:0000313" key="7">
    <source>
        <dbReference type="EMBL" id="TCO07470.1"/>
    </source>
</evidence>
<evidence type="ECO:0000313" key="8">
    <source>
        <dbReference type="Proteomes" id="UP000295221"/>
    </source>
</evidence>
<evidence type="ECO:0000256" key="5">
    <source>
        <dbReference type="ARBA" id="ARBA00023136"/>
    </source>
</evidence>
<gene>
    <name evidence="7" type="ORF">EV194_10877</name>
</gene>
<feature type="transmembrane region" description="Helical" evidence="6">
    <location>
        <begin position="84"/>
        <end position="103"/>
    </location>
</feature>
<proteinExistence type="predicted"/>
<dbReference type="GO" id="GO:0005886">
    <property type="term" value="C:plasma membrane"/>
    <property type="evidence" value="ECO:0007669"/>
    <property type="project" value="UniProtKB-SubCell"/>
</dbReference>
<evidence type="ECO:0000256" key="6">
    <source>
        <dbReference type="SAM" id="Phobius"/>
    </source>
</evidence>
<keyword evidence="8" id="KW-1185">Reference proteome</keyword>
<dbReference type="PANTHER" id="PTHR33931:SF5">
    <property type="entry name" value="UPF0299 MEMBRANE PROTEIN YOHJ"/>
    <property type="match status" value="1"/>
</dbReference>
<keyword evidence="2" id="KW-1003">Cell membrane</keyword>